<dbReference type="Proteomes" id="UP001430360">
    <property type="component" value="Unassembled WGS sequence"/>
</dbReference>
<keyword evidence="3" id="KW-1185">Reference proteome</keyword>
<sequence>MLRLCLTVGRPNPEMPAMTSKSSMSATNPDQAQQADHVAVNDRKASRGDDYAHDNNRSAEGNDASLTSGPSFERRVHADGSVEEVPPPTTGADDEAESKASNASRDGTSEDA</sequence>
<evidence type="ECO:0000313" key="3">
    <source>
        <dbReference type="Proteomes" id="UP001430360"/>
    </source>
</evidence>
<organism evidence="2 3">
    <name type="scientific">Luteimonas fraxinea</name>
    <dbReference type="NCBI Taxonomy" id="2901869"/>
    <lineage>
        <taxon>Bacteria</taxon>
        <taxon>Pseudomonadati</taxon>
        <taxon>Pseudomonadota</taxon>
        <taxon>Gammaproteobacteria</taxon>
        <taxon>Lysobacterales</taxon>
        <taxon>Lysobacteraceae</taxon>
        <taxon>Luteimonas</taxon>
    </lineage>
</organism>
<feature type="region of interest" description="Disordered" evidence="1">
    <location>
        <begin position="1"/>
        <end position="112"/>
    </location>
</feature>
<reference evidence="2" key="1">
    <citation type="submission" date="2021-12" db="EMBL/GenBank/DDBJ databases">
        <authorList>
            <person name="Ulrich A."/>
        </authorList>
    </citation>
    <scope>NUCLEOTIDE SEQUENCE</scope>
    <source>
        <strain evidence="2">A1P009</strain>
    </source>
</reference>
<evidence type="ECO:0000313" key="2">
    <source>
        <dbReference type="EMBL" id="MCD9098412.1"/>
    </source>
</evidence>
<feature type="compositionally biased region" description="Basic and acidic residues" evidence="1">
    <location>
        <begin position="39"/>
        <end position="57"/>
    </location>
</feature>
<protein>
    <submittedName>
        <fullName evidence="2">Uncharacterized protein</fullName>
    </submittedName>
</protein>
<gene>
    <name evidence="2" type="ORF">LTT95_15860</name>
</gene>
<proteinExistence type="predicted"/>
<name>A0ABS8UFX2_9GAMM</name>
<dbReference type="EMBL" id="JAJQKU010000006">
    <property type="protein sequence ID" value="MCD9098412.1"/>
    <property type="molecule type" value="Genomic_DNA"/>
</dbReference>
<reference evidence="2" key="2">
    <citation type="journal article" date="2022" name="Syst. Appl. Microbiol.">
        <title>Physiological and genomic characterisation of Luteimonas fraxinea sp. nov., a bacterial species associated with trees tolerant to ash dieback.</title>
        <authorList>
            <person name="Ulrich K."/>
            <person name="Becker R."/>
            <person name="Behrendt U."/>
            <person name="Kube M."/>
            <person name="Schneck V."/>
            <person name="Ulrich A."/>
        </authorList>
    </citation>
    <scope>NUCLEOTIDE SEQUENCE</scope>
    <source>
        <strain evidence="2">A1P009</strain>
    </source>
</reference>
<evidence type="ECO:0000256" key="1">
    <source>
        <dbReference type="SAM" id="MobiDB-lite"/>
    </source>
</evidence>
<dbReference type="RefSeq" id="WP_232137701.1">
    <property type="nucleotide sequence ID" value="NZ_JAJQKU010000006.1"/>
</dbReference>
<feature type="compositionally biased region" description="Polar residues" evidence="1">
    <location>
        <begin position="19"/>
        <end position="34"/>
    </location>
</feature>
<comment type="caution">
    <text evidence="2">The sequence shown here is derived from an EMBL/GenBank/DDBJ whole genome shotgun (WGS) entry which is preliminary data.</text>
</comment>
<accession>A0ABS8UFX2</accession>